<feature type="transmembrane region" description="Helical" evidence="8">
    <location>
        <begin position="29"/>
        <end position="54"/>
    </location>
</feature>
<feature type="region of interest" description="Disordered" evidence="7">
    <location>
        <begin position="1"/>
        <end position="20"/>
    </location>
</feature>
<feature type="compositionally biased region" description="Basic and acidic residues" evidence="7">
    <location>
        <begin position="520"/>
        <end position="529"/>
    </location>
</feature>
<organism evidence="10 11">
    <name type="scientific">Streptomyces tauricus</name>
    <dbReference type="NCBI Taxonomy" id="68274"/>
    <lineage>
        <taxon>Bacteria</taxon>
        <taxon>Bacillati</taxon>
        <taxon>Actinomycetota</taxon>
        <taxon>Actinomycetes</taxon>
        <taxon>Kitasatosporales</taxon>
        <taxon>Streptomycetaceae</taxon>
        <taxon>Streptomyces</taxon>
        <taxon>Streptomyces aurantiacus group</taxon>
    </lineage>
</organism>
<dbReference type="Gene3D" id="3.30.565.10">
    <property type="entry name" value="Histidine kinase-like ATPase, C-terminal domain"/>
    <property type="match status" value="1"/>
</dbReference>
<feature type="compositionally biased region" description="Pro residues" evidence="7">
    <location>
        <begin position="437"/>
        <end position="461"/>
    </location>
</feature>
<feature type="coiled-coil region" evidence="6">
    <location>
        <begin position="143"/>
        <end position="170"/>
    </location>
</feature>
<evidence type="ECO:0000256" key="3">
    <source>
        <dbReference type="ARBA" id="ARBA00022553"/>
    </source>
</evidence>
<evidence type="ECO:0000313" key="10">
    <source>
        <dbReference type="EMBL" id="WTP50312.1"/>
    </source>
</evidence>
<dbReference type="EC" id="2.7.13.3" evidence="2"/>
<feature type="compositionally biased region" description="Basic and acidic residues" evidence="7">
    <location>
        <begin position="579"/>
        <end position="600"/>
    </location>
</feature>
<sequence>MTAPTSQARPTKDRPSLAQLGSARPRLRAVAVAPLLTVVPAGFAVGAAVALAPAQARVPLGWGLGAALLLLCAAVAVAGHAAQTSRLLLRRLEAVSQDAGRLLQEKAALTEESAREHARLTDEFTRERARLAEQNAHQKVRLAAELDRERTRLSAENARVTDELRQARTDRATAVSASANTAGRLQALTTSMLADLRAMEERHADEDVLADLLHLDHRTAQAGRLADSVAVLTGARSGRRWARPIVMESILRGAMGRIGGYQRVRVHSASEAAVAGHAAEAVMHALAEILDNAATFSPPTAEVHVYVEEVPAGVIVSVEDSGLVMSEAQLRRAERAVSGTETGLGGLTGARLGLTVVGRLARKYGLTVSFRPSARGGTGVLVRIPQDILATPLSASTSVPTPTPASASTPAAASASASDQAAAATSVPTSARTSVPTPTPPPFRAPSSPQPPPSPASPSAPDPAVRGSSSPFPGPRPGPWSDPDDPEEFPWSGSHGSYAASHAVPDLDPEPVPAHGFRPRPADHAELLPRRHRGRTLAEAEAEAAVEARAEAGAAVDGTAEAGADRAGTPGSRATSRATSRETSHPTPDDVMNRATRFDNFRQAVRRPPADEPVQARTSPATPHPEGDPTS</sequence>
<dbReference type="EMBL" id="CP108133">
    <property type="protein sequence ID" value="WTP50312.1"/>
    <property type="molecule type" value="Genomic_DNA"/>
</dbReference>
<keyword evidence="11" id="KW-1185">Reference proteome</keyword>
<name>A0ABZ1JFC3_9ACTN</name>
<dbReference type="SUPFAM" id="SSF55874">
    <property type="entry name" value="ATPase domain of HSP90 chaperone/DNA topoisomerase II/histidine kinase"/>
    <property type="match status" value="1"/>
</dbReference>
<dbReference type="InterPro" id="IPR036890">
    <property type="entry name" value="HATPase_C_sf"/>
</dbReference>
<evidence type="ECO:0000256" key="8">
    <source>
        <dbReference type="SAM" id="Phobius"/>
    </source>
</evidence>
<keyword evidence="8" id="KW-1133">Transmembrane helix</keyword>
<feature type="domain" description="Histidine kinase/HSP90-like ATPase" evidence="9">
    <location>
        <begin position="277"/>
        <end position="388"/>
    </location>
</feature>
<gene>
    <name evidence="10" type="ORF">OG288_19560</name>
</gene>
<feature type="region of interest" description="Disordered" evidence="7">
    <location>
        <begin position="394"/>
        <end position="631"/>
    </location>
</feature>
<keyword evidence="6" id="KW-0175">Coiled coil</keyword>
<evidence type="ECO:0000256" key="7">
    <source>
        <dbReference type="SAM" id="MobiDB-lite"/>
    </source>
</evidence>
<evidence type="ECO:0000313" key="11">
    <source>
        <dbReference type="Proteomes" id="UP001432166"/>
    </source>
</evidence>
<feature type="compositionally biased region" description="Low complexity" evidence="7">
    <location>
        <begin position="537"/>
        <end position="562"/>
    </location>
</feature>
<evidence type="ECO:0000256" key="4">
    <source>
        <dbReference type="ARBA" id="ARBA00022679"/>
    </source>
</evidence>
<dbReference type="InterPro" id="IPR050428">
    <property type="entry name" value="TCS_sensor_his_kinase"/>
</dbReference>
<dbReference type="Proteomes" id="UP001432166">
    <property type="component" value="Chromosome"/>
</dbReference>
<evidence type="ECO:0000256" key="6">
    <source>
        <dbReference type="SAM" id="Coils"/>
    </source>
</evidence>
<proteinExistence type="predicted"/>
<dbReference type="InterPro" id="IPR003594">
    <property type="entry name" value="HATPase_dom"/>
</dbReference>
<keyword evidence="4" id="KW-0808">Transferase</keyword>
<dbReference type="PANTHER" id="PTHR45436:SF5">
    <property type="entry name" value="SENSOR HISTIDINE KINASE TRCS"/>
    <property type="match status" value="1"/>
</dbReference>
<reference evidence="10" key="1">
    <citation type="submission" date="2022-10" db="EMBL/GenBank/DDBJ databases">
        <title>The complete genomes of actinobacterial strains from the NBC collection.</title>
        <authorList>
            <person name="Joergensen T.S."/>
            <person name="Alvarez Arevalo M."/>
            <person name="Sterndorff E.B."/>
            <person name="Faurdal D."/>
            <person name="Vuksanovic O."/>
            <person name="Mourched A.-S."/>
            <person name="Charusanti P."/>
            <person name="Shaw S."/>
            <person name="Blin K."/>
            <person name="Weber T."/>
        </authorList>
    </citation>
    <scope>NUCLEOTIDE SEQUENCE</scope>
    <source>
        <strain evidence="10">NBC_00189</strain>
    </source>
</reference>
<dbReference type="RefSeq" id="WP_328937953.1">
    <property type="nucleotide sequence ID" value="NZ_CP108133.1"/>
</dbReference>
<feature type="compositionally biased region" description="Low complexity" evidence="7">
    <location>
        <begin position="492"/>
        <end position="503"/>
    </location>
</feature>
<evidence type="ECO:0000256" key="5">
    <source>
        <dbReference type="ARBA" id="ARBA00022777"/>
    </source>
</evidence>
<keyword evidence="8" id="KW-0812">Transmembrane</keyword>
<feature type="compositionally biased region" description="Low complexity" evidence="7">
    <location>
        <begin position="462"/>
        <end position="471"/>
    </location>
</feature>
<evidence type="ECO:0000256" key="2">
    <source>
        <dbReference type="ARBA" id="ARBA00012438"/>
    </source>
</evidence>
<evidence type="ECO:0000256" key="1">
    <source>
        <dbReference type="ARBA" id="ARBA00000085"/>
    </source>
</evidence>
<feature type="compositionally biased region" description="Low complexity" evidence="7">
    <location>
        <begin position="394"/>
        <end position="436"/>
    </location>
</feature>
<keyword evidence="3" id="KW-0597">Phosphoprotein</keyword>
<dbReference type="Pfam" id="PF02518">
    <property type="entry name" value="HATPase_c"/>
    <property type="match status" value="1"/>
</dbReference>
<feature type="transmembrane region" description="Helical" evidence="8">
    <location>
        <begin position="60"/>
        <end position="82"/>
    </location>
</feature>
<dbReference type="SMART" id="SM00387">
    <property type="entry name" value="HATPase_c"/>
    <property type="match status" value="1"/>
</dbReference>
<keyword evidence="8" id="KW-0472">Membrane</keyword>
<dbReference type="PANTHER" id="PTHR45436">
    <property type="entry name" value="SENSOR HISTIDINE KINASE YKOH"/>
    <property type="match status" value="1"/>
</dbReference>
<evidence type="ECO:0000259" key="9">
    <source>
        <dbReference type="SMART" id="SM00387"/>
    </source>
</evidence>
<accession>A0ABZ1JFC3</accession>
<protein>
    <recommendedName>
        <fullName evidence="2">histidine kinase</fullName>
        <ecNumber evidence="2">2.7.13.3</ecNumber>
    </recommendedName>
</protein>
<dbReference type="GO" id="GO:0016301">
    <property type="term" value="F:kinase activity"/>
    <property type="evidence" value="ECO:0007669"/>
    <property type="project" value="UniProtKB-KW"/>
</dbReference>
<comment type="catalytic activity">
    <reaction evidence="1">
        <text>ATP + protein L-histidine = ADP + protein N-phospho-L-histidine.</text>
        <dbReference type="EC" id="2.7.13.3"/>
    </reaction>
</comment>
<keyword evidence="5 10" id="KW-0418">Kinase</keyword>